<keyword evidence="2" id="KW-1185">Reference proteome</keyword>
<protein>
    <recommendedName>
        <fullName evidence="3">Glycosyl transferase family 2</fullName>
    </recommendedName>
</protein>
<accession>A0ABV8RPN1</accession>
<sequence>MASLPLSTDLAGRRLMIGTPMYEGMCHGAYAAMLVELGLKLRERGVPFRLSFIVNQASADRARCLIVDEFMRSDCTHLCFIDADVVARADDVLTMLAWQADDTPYDVIAGSYPRKSIDWQGVSAAAGAGVDAGRLAAFGGDMPVYLGGAAERTIRLDQPVEAETIAAGYSMVRRATFLRMMEACPELAFEPDQRERAAHGLGEVAYAFYGPRIDPVTRRFRSEDFAFCDRVRSAGLRLWLCPTMHADHIGNHRYSGTFVDTARLLSGQPLAPQANKDDHALPTAS</sequence>
<dbReference type="SUPFAM" id="SSF53448">
    <property type="entry name" value="Nucleotide-diphospho-sugar transferases"/>
    <property type="match status" value="1"/>
</dbReference>
<evidence type="ECO:0000313" key="2">
    <source>
        <dbReference type="Proteomes" id="UP001595828"/>
    </source>
</evidence>
<dbReference type="EMBL" id="JBHSDR010000004">
    <property type="protein sequence ID" value="MFC4294784.1"/>
    <property type="molecule type" value="Genomic_DNA"/>
</dbReference>
<evidence type="ECO:0000313" key="1">
    <source>
        <dbReference type="EMBL" id="MFC4294784.1"/>
    </source>
</evidence>
<name>A0ABV8RPN1_9SPHN</name>
<dbReference type="Proteomes" id="UP001595828">
    <property type="component" value="Unassembled WGS sequence"/>
</dbReference>
<dbReference type="InterPro" id="IPR029044">
    <property type="entry name" value="Nucleotide-diphossugar_trans"/>
</dbReference>
<dbReference type="RefSeq" id="WP_379538272.1">
    <property type="nucleotide sequence ID" value="NZ_JBHSDR010000004.1"/>
</dbReference>
<organism evidence="1 2">
    <name type="scientific">Novosphingobium tardum</name>
    <dbReference type="NCBI Taxonomy" id="1538021"/>
    <lineage>
        <taxon>Bacteria</taxon>
        <taxon>Pseudomonadati</taxon>
        <taxon>Pseudomonadota</taxon>
        <taxon>Alphaproteobacteria</taxon>
        <taxon>Sphingomonadales</taxon>
        <taxon>Sphingomonadaceae</taxon>
        <taxon>Novosphingobium</taxon>
    </lineage>
</organism>
<evidence type="ECO:0008006" key="3">
    <source>
        <dbReference type="Google" id="ProtNLM"/>
    </source>
</evidence>
<comment type="caution">
    <text evidence="1">The sequence shown here is derived from an EMBL/GenBank/DDBJ whole genome shotgun (WGS) entry which is preliminary data.</text>
</comment>
<gene>
    <name evidence="1" type="ORF">ACFO0A_06880</name>
</gene>
<reference evidence="2" key="1">
    <citation type="journal article" date="2019" name="Int. J. Syst. Evol. Microbiol.">
        <title>The Global Catalogue of Microorganisms (GCM) 10K type strain sequencing project: providing services to taxonomists for standard genome sequencing and annotation.</title>
        <authorList>
            <consortium name="The Broad Institute Genomics Platform"/>
            <consortium name="The Broad Institute Genome Sequencing Center for Infectious Disease"/>
            <person name="Wu L."/>
            <person name="Ma J."/>
        </authorList>
    </citation>
    <scope>NUCLEOTIDE SEQUENCE [LARGE SCALE GENOMIC DNA]</scope>
    <source>
        <strain evidence="2">CGMCC 1.12989</strain>
    </source>
</reference>
<dbReference type="Gene3D" id="3.90.550.40">
    <property type="match status" value="1"/>
</dbReference>
<proteinExistence type="predicted"/>